<name>A0A2J7QY85_9NEOP</name>
<dbReference type="InParanoid" id="A0A2J7QY85"/>
<organism evidence="1 2">
    <name type="scientific">Cryptotermes secundus</name>
    <dbReference type="NCBI Taxonomy" id="105785"/>
    <lineage>
        <taxon>Eukaryota</taxon>
        <taxon>Metazoa</taxon>
        <taxon>Ecdysozoa</taxon>
        <taxon>Arthropoda</taxon>
        <taxon>Hexapoda</taxon>
        <taxon>Insecta</taxon>
        <taxon>Pterygota</taxon>
        <taxon>Neoptera</taxon>
        <taxon>Polyneoptera</taxon>
        <taxon>Dictyoptera</taxon>
        <taxon>Blattodea</taxon>
        <taxon>Blattoidea</taxon>
        <taxon>Termitoidae</taxon>
        <taxon>Kalotermitidae</taxon>
        <taxon>Cryptotermitinae</taxon>
        <taxon>Cryptotermes</taxon>
    </lineage>
</organism>
<dbReference type="STRING" id="105785.A0A2J7QY85"/>
<dbReference type="InterPro" id="IPR036397">
    <property type="entry name" value="RNaseH_sf"/>
</dbReference>
<reference evidence="1 2" key="1">
    <citation type="submission" date="2017-12" db="EMBL/GenBank/DDBJ databases">
        <title>Hemimetabolous genomes reveal molecular basis of termite eusociality.</title>
        <authorList>
            <person name="Harrison M.C."/>
            <person name="Jongepier E."/>
            <person name="Robertson H.M."/>
            <person name="Arning N."/>
            <person name="Bitard-Feildel T."/>
            <person name="Chao H."/>
            <person name="Childers C.P."/>
            <person name="Dinh H."/>
            <person name="Doddapaneni H."/>
            <person name="Dugan S."/>
            <person name="Gowin J."/>
            <person name="Greiner C."/>
            <person name="Han Y."/>
            <person name="Hu H."/>
            <person name="Hughes D.S.T."/>
            <person name="Huylmans A.-K."/>
            <person name="Kemena C."/>
            <person name="Kremer L.P.M."/>
            <person name="Lee S.L."/>
            <person name="Lopez-Ezquerra A."/>
            <person name="Mallet L."/>
            <person name="Monroy-Kuhn J.M."/>
            <person name="Moser A."/>
            <person name="Murali S.C."/>
            <person name="Muzny D.M."/>
            <person name="Otani S."/>
            <person name="Piulachs M.-D."/>
            <person name="Poelchau M."/>
            <person name="Qu J."/>
            <person name="Schaub F."/>
            <person name="Wada-Katsumata A."/>
            <person name="Worley K.C."/>
            <person name="Xie Q."/>
            <person name="Ylla G."/>
            <person name="Poulsen M."/>
            <person name="Gibbs R.A."/>
            <person name="Schal C."/>
            <person name="Richards S."/>
            <person name="Belles X."/>
            <person name="Korb J."/>
            <person name="Bornberg-Bauer E."/>
        </authorList>
    </citation>
    <scope>NUCLEOTIDE SEQUENCE [LARGE SCALE GENOMIC DNA]</scope>
    <source>
        <tissue evidence="1">Whole body</tissue>
    </source>
</reference>
<dbReference type="AlphaFoldDB" id="A0A2J7QY85"/>
<dbReference type="GO" id="GO:0003676">
    <property type="term" value="F:nucleic acid binding"/>
    <property type="evidence" value="ECO:0007669"/>
    <property type="project" value="InterPro"/>
</dbReference>
<evidence type="ECO:0000313" key="2">
    <source>
        <dbReference type="Proteomes" id="UP000235965"/>
    </source>
</evidence>
<accession>A0A2J7QY85</accession>
<evidence type="ECO:0000313" key="1">
    <source>
        <dbReference type="EMBL" id="PNF33524.1"/>
    </source>
</evidence>
<dbReference type="InterPro" id="IPR052709">
    <property type="entry name" value="Transposase-MT_Hybrid"/>
</dbReference>
<gene>
    <name evidence="1" type="ORF">B7P43_G17639</name>
</gene>
<dbReference type="PANTHER" id="PTHR46060">
    <property type="entry name" value="MARINER MOS1 TRANSPOSASE-LIKE PROTEIN"/>
    <property type="match status" value="1"/>
</dbReference>
<dbReference type="EMBL" id="NEVH01009142">
    <property type="protein sequence ID" value="PNF33524.1"/>
    <property type="molecule type" value="Genomic_DNA"/>
</dbReference>
<keyword evidence="2" id="KW-1185">Reference proteome</keyword>
<dbReference type="Gene3D" id="3.30.420.10">
    <property type="entry name" value="Ribonuclease H-like superfamily/Ribonuclease H"/>
    <property type="match status" value="1"/>
</dbReference>
<proteinExistence type="predicted"/>
<comment type="caution">
    <text evidence="1">The sequence shown here is derived from an EMBL/GenBank/DDBJ whole genome shotgun (WGS) entry which is preliminary data.</text>
</comment>
<dbReference type="PANTHER" id="PTHR46060:SF1">
    <property type="entry name" value="MARINER MOS1 TRANSPOSASE-LIKE PROTEIN"/>
    <property type="match status" value="1"/>
</dbReference>
<protein>
    <recommendedName>
        <fullName evidence="3">Mos1 transposase HTH domain-containing protein</fullName>
    </recommendedName>
</protein>
<dbReference type="Proteomes" id="UP000235965">
    <property type="component" value="Unassembled WGS sequence"/>
</dbReference>
<dbReference type="OrthoDB" id="616263at2759"/>
<sequence>MKFQYGDACLSQQQVYEWSRKFANGVTSVDDAPRLGQAHRVVTPENTAAVEAIVRKNRQVTLNEIAASLNISHGSAHHIVHDVLQFHKVSARWVPQQLTPELKDQRIDACILSQHDNARPHTARTTVVTINDLHFECLPHPAYSPDLVPSDFHMFGPLKEVMGGKTFHSDEEVHHAVHEWLPWTTKRIFF</sequence>
<evidence type="ECO:0008006" key="3">
    <source>
        <dbReference type="Google" id="ProtNLM"/>
    </source>
</evidence>